<protein>
    <recommendedName>
        <fullName evidence="2">5'-3' DNA helicase ZGRF1-like N-terminal domain-containing protein</fullName>
    </recommendedName>
</protein>
<feature type="compositionally biased region" description="Basic and acidic residues" evidence="1">
    <location>
        <begin position="176"/>
        <end position="191"/>
    </location>
</feature>
<name>A0AAN6YD65_9PEZI</name>
<comment type="caution">
    <text evidence="3">The sequence shown here is derived from an EMBL/GenBank/DDBJ whole genome shotgun (WGS) entry which is preliminary data.</text>
</comment>
<dbReference type="GO" id="GO:0006302">
    <property type="term" value="P:double-strand break repair"/>
    <property type="evidence" value="ECO:0007669"/>
    <property type="project" value="TreeGrafter"/>
</dbReference>
<proteinExistence type="predicted"/>
<dbReference type="PANTHER" id="PTHR28535">
    <property type="entry name" value="ZINC FINGER GRF-TYPE CONTAINING 1"/>
    <property type="match status" value="1"/>
</dbReference>
<evidence type="ECO:0000256" key="1">
    <source>
        <dbReference type="SAM" id="MobiDB-lite"/>
    </source>
</evidence>
<gene>
    <name evidence="3" type="ORF">QBC37DRAFT_439268</name>
</gene>
<dbReference type="EMBL" id="MU858075">
    <property type="protein sequence ID" value="KAK4215881.1"/>
    <property type="molecule type" value="Genomic_DNA"/>
</dbReference>
<evidence type="ECO:0000313" key="4">
    <source>
        <dbReference type="Proteomes" id="UP001301769"/>
    </source>
</evidence>
<dbReference type="AlphaFoldDB" id="A0AAN6YD65"/>
<dbReference type="InterPro" id="IPR018838">
    <property type="entry name" value="ZGRF1-like_N"/>
</dbReference>
<feature type="domain" description="5'-3' DNA helicase ZGRF1-like N-terminal" evidence="2">
    <location>
        <begin position="23"/>
        <end position="104"/>
    </location>
</feature>
<accession>A0AAN6YD65</accession>
<dbReference type="GO" id="GO:0035861">
    <property type="term" value="C:site of double-strand break"/>
    <property type="evidence" value="ECO:0007669"/>
    <property type="project" value="TreeGrafter"/>
</dbReference>
<dbReference type="Proteomes" id="UP001301769">
    <property type="component" value="Unassembled WGS sequence"/>
</dbReference>
<organism evidence="3 4">
    <name type="scientific">Rhypophila decipiens</name>
    <dbReference type="NCBI Taxonomy" id="261697"/>
    <lineage>
        <taxon>Eukaryota</taxon>
        <taxon>Fungi</taxon>
        <taxon>Dikarya</taxon>
        <taxon>Ascomycota</taxon>
        <taxon>Pezizomycotina</taxon>
        <taxon>Sordariomycetes</taxon>
        <taxon>Sordariomycetidae</taxon>
        <taxon>Sordariales</taxon>
        <taxon>Naviculisporaceae</taxon>
        <taxon>Rhypophila</taxon>
    </lineage>
</organism>
<feature type="region of interest" description="Disordered" evidence="1">
    <location>
        <begin position="111"/>
        <end position="205"/>
    </location>
</feature>
<sequence>MASLASPSVAAGSHGGGGSSATVLEFVCLFTHDLRRKQKRWQDGRLKYHTFNKRVMVYDDRGNFVGDMYWRRNWEFDEGEEIELERGGVIVQVAECVGRQNQDLSELIDKRQKEKEQRAAARPAAHPVPMHTPLSINRTPGAQRDHFQTRHRPLNQLLGTPTGHHGRALVPTESPYEQRHAADRTPDEESSSRAQKRRRYDDMPSSKQGYAQALFGAPLTLSALLNGWLRIRVERLLRLQGFRYHLYKKR</sequence>
<evidence type="ECO:0000313" key="3">
    <source>
        <dbReference type="EMBL" id="KAK4215881.1"/>
    </source>
</evidence>
<dbReference type="Pfam" id="PF10382">
    <property type="entry name" value="ZGRF1-like_N"/>
    <property type="match status" value="1"/>
</dbReference>
<dbReference type="GO" id="GO:0005634">
    <property type="term" value="C:nucleus"/>
    <property type="evidence" value="ECO:0007669"/>
    <property type="project" value="TreeGrafter"/>
</dbReference>
<reference evidence="3" key="1">
    <citation type="journal article" date="2023" name="Mol. Phylogenet. Evol.">
        <title>Genome-scale phylogeny and comparative genomics of the fungal order Sordariales.</title>
        <authorList>
            <person name="Hensen N."/>
            <person name="Bonometti L."/>
            <person name="Westerberg I."/>
            <person name="Brannstrom I.O."/>
            <person name="Guillou S."/>
            <person name="Cros-Aarteil S."/>
            <person name="Calhoun S."/>
            <person name="Haridas S."/>
            <person name="Kuo A."/>
            <person name="Mondo S."/>
            <person name="Pangilinan J."/>
            <person name="Riley R."/>
            <person name="LaButti K."/>
            <person name="Andreopoulos B."/>
            <person name="Lipzen A."/>
            <person name="Chen C."/>
            <person name="Yan M."/>
            <person name="Daum C."/>
            <person name="Ng V."/>
            <person name="Clum A."/>
            <person name="Steindorff A."/>
            <person name="Ohm R.A."/>
            <person name="Martin F."/>
            <person name="Silar P."/>
            <person name="Natvig D.O."/>
            <person name="Lalanne C."/>
            <person name="Gautier V."/>
            <person name="Ament-Velasquez S.L."/>
            <person name="Kruys A."/>
            <person name="Hutchinson M.I."/>
            <person name="Powell A.J."/>
            <person name="Barry K."/>
            <person name="Miller A.N."/>
            <person name="Grigoriev I.V."/>
            <person name="Debuchy R."/>
            <person name="Gladieux P."/>
            <person name="Hiltunen Thoren M."/>
            <person name="Johannesson H."/>
        </authorList>
    </citation>
    <scope>NUCLEOTIDE SEQUENCE</scope>
    <source>
        <strain evidence="3">PSN293</strain>
    </source>
</reference>
<reference evidence="3" key="2">
    <citation type="submission" date="2023-05" db="EMBL/GenBank/DDBJ databases">
        <authorList>
            <consortium name="Lawrence Berkeley National Laboratory"/>
            <person name="Steindorff A."/>
            <person name="Hensen N."/>
            <person name="Bonometti L."/>
            <person name="Westerberg I."/>
            <person name="Brannstrom I.O."/>
            <person name="Guillou S."/>
            <person name="Cros-Aarteil S."/>
            <person name="Calhoun S."/>
            <person name="Haridas S."/>
            <person name="Kuo A."/>
            <person name="Mondo S."/>
            <person name="Pangilinan J."/>
            <person name="Riley R."/>
            <person name="Labutti K."/>
            <person name="Andreopoulos B."/>
            <person name="Lipzen A."/>
            <person name="Chen C."/>
            <person name="Yanf M."/>
            <person name="Daum C."/>
            <person name="Ng V."/>
            <person name="Clum A."/>
            <person name="Ohm R."/>
            <person name="Martin F."/>
            <person name="Silar P."/>
            <person name="Natvig D."/>
            <person name="Lalanne C."/>
            <person name="Gautier V."/>
            <person name="Ament-Velasquez S.L."/>
            <person name="Kruys A."/>
            <person name="Hutchinson M.I."/>
            <person name="Powell A.J."/>
            <person name="Barry K."/>
            <person name="Miller A.N."/>
            <person name="Grigoriev I.V."/>
            <person name="Debuchy R."/>
            <person name="Gladieux P."/>
            <person name="Thoren M.H."/>
            <person name="Johannesson H."/>
        </authorList>
    </citation>
    <scope>NUCLEOTIDE SEQUENCE</scope>
    <source>
        <strain evidence="3">PSN293</strain>
    </source>
</reference>
<dbReference type="PANTHER" id="PTHR28535:SF1">
    <property type="entry name" value="PROTEIN ZGRF1"/>
    <property type="match status" value="1"/>
</dbReference>
<evidence type="ECO:0000259" key="2">
    <source>
        <dbReference type="Pfam" id="PF10382"/>
    </source>
</evidence>
<dbReference type="InterPro" id="IPR052800">
    <property type="entry name" value="DNA_Repair_Helicase_ZGRF1"/>
</dbReference>
<keyword evidence="4" id="KW-1185">Reference proteome</keyword>